<feature type="domain" description="PAS" evidence="4">
    <location>
        <begin position="84"/>
        <end position="156"/>
    </location>
</feature>
<keyword evidence="1" id="KW-0090">Biological rhythms</keyword>
<evidence type="ECO:0000259" key="4">
    <source>
        <dbReference type="PROSITE" id="PS50112"/>
    </source>
</evidence>
<dbReference type="NCBIfam" id="TIGR00229">
    <property type="entry name" value="sensory_box"/>
    <property type="match status" value="1"/>
</dbReference>
<dbReference type="SMART" id="SM00091">
    <property type="entry name" value="PAS"/>
    <property type="match status" value="1"/>
</dbReference>
<dbReference type="InterPro" id="IPR035965">
    <property type="entry name" value="PAS-like_dom_sf"/>
</dbReference>
<dbReference type="InterPro" id="IPR047230">
    <property type="entry name" value="CLOCK-like"/>
</dbReference>
<evidence type="ECO:0000256" key="3">
    <source>
        <dbReference type="SAM" id="MobiDB-lite"/>
    </source>
</evidence>
<feature type="region of interest" description="Disordered" evidence="3">
    <location>
        <begin position="377"/>
        <end position="398"/>
    </location>
</feature>
<organism evidence="5 6">
    <name type="scientific">Phodopus roborovskii</name>
    <name type="common">Roborovski's desert hamster</name>
    <name type="synonym">Cricetulus roborovskii</name>
    <dbReference type="NCBI Taxonomy" id="109678"/>
    <lineage>
        <taxon>Eukaryota</taxon>
        <taxon>Metazoa</taxon>
        <taxon>Chordata</taxon>
        <taxon>Craniata</taxon>
        <taxon>Vertebrata</taxon>
        <taxon>Euteleostomi</taxon>
        <taxon>Mammalia</taxon>
        <taxon>Eutheria</taxon>
        <taxon>Euarchontoglires</taxon>
        <taxon>Glires</taxon>
        <taxon>Rodentia</taxon>
        <taxon>Myomorpha</taxon>
        <taxon>Muroidea</taxon>
        <taxon>Cricetidae</taxon>
        <taxon>Cricetinae</taxon>
        <taxon>Phodopus</taxon>
    </lineage>
</organism>
<dbReference type="GO" id="GO:0032922">
    <property type="term" value="P:circadian regulation of gene expression"/>
    <property type="evidence" value="ECO:0007669"/>
    <property type="project" value="InterPro"/>
</dbReference>
<evidence type="ECO:0000256" key="1">
    <source>
        <dbReference type="ARBA" id="ARBA00023108"/>
    </source>
</evidence>
<dbReference type="GO" id="GO:0000981">
    <property type="term" value="F:DNA-binding transcription factor activity, RNA polymerase II-specific"/>
    <property type="evidence" value="ECO:0007669"/>
    <property type="project" value="InterPro"/>
</dbReference>
<reference evidence="5" key="1">
    <citation type="submission" date="2022-06" db="EMBL/GenBank/DDBJ databases">
        <authorList>
            <person name="Andreotti S."/>
            <person name="Wyler E."/>
        </authorList>
    </citation>
    <scope>NUCLEOTIDE SEQUENCE</scope>
</reference>
<dbReference type="PANTHER" id="PTHR46055:SF4">
    <property type="entry name" value="CIRCADIAN CLOCK PROTEIN PASD1"/>
    <property type="match status" value="1"/>
</dbReference>
<dbReference type="AlphaFoldDB" id="A0AAU9YYU6"/>
<accession>A0AAU9YYU6</accession>
<dbReference type="GO" id="GO:1990513">
    <property type="term" value="C:CLOCK-BMAL transcription complex"/>
    <property type="evidence" value="ECO:0007669"/>
    <property type="project" value="TreeGrafter"/>
</dbReference>
<feature type="compositionally biased region" description="Basic and acidic residues" evidence="3">
    <location>
        <begin position="389"/>
        <end position="398"/>
    </location>
</feature>
<dbReference type="CDD" id="cd00130">
    <property type="entry name" value="PAS"/>
    <property type="match status" value="1"/>
</dbReference>
<keyword evidence="6" id="KW-1185">Reference proteome</keyword>
<dbReference type="PROSITE" id="PS50112">
    <property type="entry name" value="PAS"/>
    <property type="match status" value="1"/>
</dbReference>
<feature type="region of interest" description="Disordered" evidence="3">
    <location>
        <begin position="303"/>
        <end position="332"/>
    </location>
</feature>
<evidence type="ECO:0000256" key="2">
    <source>
        <dbReference type="ARBA" id="ARBA00023242"/>
    </source>
</evidence>
<sequence>MKIHFKTKVASNPHQKPTHEDLRNLLKKLQKLMDKLGYGPSRQRPRACPEKCQAAVASASSNQKGVLSVRTDFEHYKVPVFNTYEEFHKTVLQSFENISIVLNIEGRVVFISQNVSPLLGHHPEDIVGKSLLNILLDEEKDEISQKIVLKLPLAHSVGRLIEFCCYLRKGIVGQDSQNRGVDKYEYVKFILYLQDSYDESFVFFGNYGPSSRNIWSSTPRQLWEQKYYLVGTISVLRTKAGSEHPIKIEPPIIIVDSDDDSTIQHDRLRKRRRSNEIERNCQAENVNMEYPGSDNEVCKLTSIETPSPSPSSTCTNPSIISSTSTTTSTNTSMSSTDFTASAAAAAAAPKNMLDPVDMEFEVSSEFLLDDSHEEQAYLEHDESSDEDVEKPLEEAEGSNLKEHVINDTYSASSDDDCCIIEDVEDKKGPKTKEVIVDQGRGHQKAVETAPKRQGTAVQPVRPEAVVGPMPRSTLNFQQPLLGGRFHQLCGQQVRTQVYDLNINRSFEDELPSYRNIEEEEREQEQCEYGLAQHIEILHNLPYERSPAQQQIVQGQKHRVVTVNDVGPLSINFFGNDNSEYLRNDTPRFWDGHVDHTPPMLHVPLTRSRQRTSVPYQPVATTHPLTMTFQSLATVPHHSSARSQHPSERSHVSDSQSSESLDSNIPGQRTSEYFMQLWNNVMHHIAEHHHLVTVNKPWFYSKKEATCYIYPIFVSPDYQREDGPHFVLPGQGNSGYFLAGEDIDLHP</sequence>
<dbReference type="Proteomes" id="UP001152836">
    <property type="component" value="Unassembled WGS sequence"/>
</dbReference>
<feature type="region of interest" description="Disordered" evidence="3">
    <location>
        <begin position="438"/>
        <end position="459"/>
    </location>
</feature>
<protein>
    <submittedName>
        <fullName evidence="5">Gm1141 protein</fullName>
    </submittedName>
</protein>
<gene>
    <name evidence="5" type="primary">Gm1141</name>
    <name evidence="5" type="ORF">PHOROB_LOCUS3304</name>
</gene>
<evidence type="ECO:0000313" key="6">
    <source>
        <dbReference type="Proteomes" id="UP001152836"/>
    </source>
</evidence>
<dbReference type="GO" id="GO:0045892">
    <property type="term" value="P:negative regulation of DNA-templated transcription"/>
    <property type="evidence" value="ECO:0007669"/>
    <property type="project" value="TreeGrafter"/>
</dbReference>
<proteinExistence type="predicted"/>
<dbReference type="EMBL" id="CALSGD010000659">
    <property type="protein sequence ID" value="CAH6779819.1"/>
    <property type="molecule type" value="Genomic_DNA"/>
</dbReference>
<keyword evidence="2" id="KW-0539">Nucleus</keyword>
<name>A0AAU9YYU6_PHORO</name>
<comment type="caution">
    <text evidence="5">The sequence shown here is derived from an EMBL/GenBank/DDBJ whole genome shotgun (WGS) entry which is preliminary data.</text>
</comment>
<dbReference type="InterPro" id="IPR000014">
    <property type="entry name" value="PAS"/>
</dbReference>
<evidence type="ECO:0000313" key="5">
    <source>
        <dbReference type="EMBL" id="CAH6779819.1"/>
    </source>
</evidence>
<dbReference type="GO" id="GO:0042754">
    <property type="term" value="P:negative regulation of circadian rhythm"/>
    <property type="evidence" value="ECO:0007669"/>
    <property type="project" value="TreeGrafter"/>
</dbReference>
<dbReference type="SUPFAM" id="SSF55785">
    <property type="entry name" value="PYP-like sensor domain (PAS domain)"/>
    <property type="match status" value="1"/>
</dbReference>
<feature type="compositionally biased region" description="Low complexity" evidence="3">
    <location>
        <begin position="652"/>
        <end position="662"/>
    </location>
</feature>
<dbReference type="Gene3D" id="3.30.450.20">
    <property type="entry name" value="PAS domain"/>
    <property type="match status" value="1"/>
</dbReference>
<feature type="region of interest" description="Disordered" evidence="3">
    <location>
        <begin position="633"/>
        <end position="665"/>
    </location>
</feature>
<dbReference type="PANTHER" id="PTHR46055">
    <property type="entry name" value="CIRCADIAN LOCOMOTER OUTPUT CYCLES PROTEIN KAPUT"/>
    <property type="match status" value="1"/>
</dbReference>